<dbReference type="Pfam" id="PF12724">
    <property type="entry name" value="Flavodoxin_5"/>
    <property type="match status" value="1"/>
</dbReference>
<dbReference type="InterPro" id="IPR008254">
    <property type="entry name" value="Flavodoxin/NO_synth"/>
</dbReference>
<dbReference type="AlphaFoldDB" id="A0A6B3BIR9"/>
<dbReference type="PANTHER" id="PTHR30546">
    <property type="entry name" value="FLAVODOXIN-RELATED PROTEIN WRBA-RELATED"/>
    <property type="match status" value="1"/>
</dbReference>
<dbReference type="GO" id="GO:0003955">
    <property type="term" value="F:NAD(P)H dehydrogenase (quinone) activity"/>
    <property type="evidence" value="ECO:0007669"/>
    <property type="project" value="TreeGrafter"/>
</dbReference>
<dbReference type="SUPFAM" id="SSF52218">
    <property type="entry name" value="Flavoproteins"/>
    <property type="match status" value="1"/>
</dbReference>
<name>A0A6B3BIR9_9ACTN</name>
<dbReference type="EMBL" id="JAAGLU010000004">
    <property type="protein sequence ID" value="NEC85254.1"/>
    <property type="molecule type" value="Genomic_DNA"/>
</dbReference>
<dbReference type="GO" id="GO:0016020">
    <property type="term" value="C:membrane"/>
    <property type="evidence" value="ECO:0007669"/>
    <property type="project" value="TreeGrafter"/>
</dbReference>
<proteinExistence type="predicted"/>
<sequence length="201" mass="20619">MPSTSTRPTVAVAFHSGYGHTAVIAEAVARGAAAVGAEVISISVDAITEEQWAQLDAADAIIFGAPTYMGTASAAFHTFAEASSKRWYTQAWADKIAAGFTNSGAKNGDKSSTLGYFFTMAAQHGMHWVSLGVQPGWASTEGSEDDVNRLGYFVGAGAQTPVDAGPEAVHKSDIATAEGLGARVAQQTAFFSAGRAALAAA</sequence>
<dbReference type="InterPro" id="IPR026816">
    <property type="entry name" value="Flavodoxin_dom"/>
</dbReference>
<gene>
    <name evidence="2" type="ORF">G3I71_05145</name>
</gene>
<dbReference type="Gene3D" id="3.40.50.360">
    <property type="match status" value="1"/>
</dbReference>
<dbReference type="PROSITE" id="PS50902">
    <property type="entry name" value="FLAVODOXIN_LIKE"/>
    <property type="match status" value="1"/>
</dbReference>
<protein>
    <submittedName>
        <fullName evidence="2">Flavodoxin family protein</fullName>
    </submittedName>
</protein>
<feature type="domain" description="Flavodoxin-like" evidence="1">
    <location>
        <begin position="10"/>
        <end position="155"/>
    </location>
</feature>
<dbReference type="PANTHER" id="PTHR30546:SF23">
    <property type="entry name" value="FLAVOPROTEIN-LIKE PROTEIN YCP4-RELATED"/>
    <property type="match status" value="1"/>
</dbReference>
<dbReference type="RefSeq" id="WP_164312730.1">
    <property type="nucleotide sequence ID" value="NZ_JAAGLU010000004.1"/>
</dbReference>
<organism evidence="2">
    <name type="scientific">Streptomyces sp. SID12501</name>
    <dbReference type="NCBI Taxonomy" id="2706042"/>
    <lineage>
        <taxon>Bacteria</taxon>
        <taxon>Bacillati</taxon>
        <taxon>Actinomycetota</taxon>
        <taxon>Actinomycetes</taxon>
        <taxon>Kitasatosporales</taxon>
        <taxon>Streptomycetaceae</taxon>
        <taxon>Streptomyces</taxon>
    </lineage>
</organism>
<comment type="caution">
    <text evidence="2">The sequence shown here is derived from an EMBL/GenBank/DDBJ whole genome shotgun (WGS) entry which is preliminary data.</text>
</comment>
<evidence type="ECO:0000259" key="1">
    <source>
        <dbReference type="PROSITE" id="PS50902"/>
    </source>
</evidence>
<accession>A0A6B3BIR9</accession>
<dbReference type="InterPro" id="IPR029039">
    <property type="entry name" value="Flavoprotein-like_sf"/>
</dbReference>
<dbReference type="GO" id="GO:0010181">
    <property type="term" value="F:FMN binding"/>
    <property type="evidence" value="ECO:0007669"/>
    <property type="project" value="InterPro"/>
</dbReference>
<reference evidence="2" key="1">
    <citation type="submission" date="2020-01" db="EMBL/GenBank/DDBJ databases">
        <title>Insect and environment-associated Actinomycetes.</title>
        <authorList>
            <person name="Currrie C."/>
            <person name="Chevrette M."/>
            <person name="Carlson C."/>
            <person name="Stubbendieck R."/>
            <person name="Wendt-Pienkowski E."/>
        </authorList>
    </citation>
    <scope>NUCLEOTIDE SEQUENCE</scope>
    <source>
        <strain evidence="2">SID12501</strain>
    </source>
</reference>
<evidence type="ECO:0000313" key="2">
    <source>
        <dbReference type="EMBL" id="NEC85254.1"/>
    </source>
</evidence>